<reference evidence="5 6" key="1">
    <citation type="journal article" date="2020" name="ISME J.">
        <title>Uncovering the hidden diversity of litter-decomposition mechanisms in mushroom-forming fungi.</title>
        <authorList>
            <person name="Floudas D."/>
            <person name="Bentzer J."/>
            <person name="Ahren D."/>
            <person name="Johansson T."/>
            <person name="Persson P."/>
            <person name="Tunlid A."/>
        </authorList>
    </citation>
    <scope>NUCLEOTIDE SEQUENCE [LARGE SCALE GENOMIC DNA]</scope>
    <source>
        <strain evidence="5 6">CBS 101986</strain>
    </source>
</reference>
<evidence type="ECO:0000259" key="4">
    <source>
        <dbReference type="Pfam" id="PF05199"/>
    </source>
</evidence>
<comment type="similarity">
    <text evidence="2">Belongs to the GMC oxidoreductase family.</text>
</comment>
<dbReference type="GO" id="GO:0050660">
    <property type="term" value="F:flavin adenine dinucleotide binding"/>
    <property type="evidence" value="ECO:0007669"/>
    <property type="project" value="InterPro"/>
</dbReference>
<evidence type="ECO:0000256" key="2">
    <source>
        <dbReference type="ARBA" id="ARBA00010790"/>
    </source>
</evidence>
<dbReference type="PANTHER" id="PTHR11552:SF147">
    <property type="entry name" value="CHOLINE DEHYDROGENASE, MITOCHONDRIAL"/>
    <property type="match status" value="1"/>
</dbReference>
<dbReference type="Pfam" id="PF05199">
    <property type="entry name" value="GMC_oxred_C"/>
    <property type="match status" value="1"/>
</dbReference>
<organism evidence="5 6">
    <name type="scientific">Psilocybe cf. subviscida</name>
    <dbReference type="NCBI Taxonomy" id="2480587"/>
    <lineage>
        <taxon>Eukaryota</taxon>
        <taxon>Fungi</taxon>
        <taxon>Dikarya</taxon>
        <taxon>Basidiomycota</taxon>
        <taxon>Agaricomycotina</taxon>
        <taxon>Agaricomycetes</taxon>
        <taxon>Agaricomycetidae</taxon>
        <taxon>Agaricales</taxon>
        <taxon>Agaricineae</taxon>
        <taxon>Strophariaceae</taxon>
        <taxon>Psilocybe</taxon>
    </lineage>
</organism>
<sequence>MPRIQIHPWLSAWDDILRNVSFFNSNFERWNTSGTGVFSDSPAASIGFTRLPQDAPILRQVPDPSSGTKSAHMEMIFADGFASATNAPQPSNGSFISVDTAVVSPTSKGTVTLASRDPFTFPLINPSFLTTEFDVFAMTQAVKDARTFMTSSTFTGLIAGRFGALGAAQTDEHIAVAARDSVASIFHPTSTACMSPKGASWGVLDPDLRVKGVSGLRVVDASVFPNIFACHPTGVIYIVAERTADLIKDTWGI</sequence>
<protein>
    <recommendedName>
        <fullName evidence="4">Glucose-methanol-choline oxidoreductase C-terminal domain-containing protein</fullName>
    </recommendedName>
</protein>
<feature type="domain" description="Glucose-methanol-choline oxidoreductase C-terminal" evidence="4">
    <location>
        <begin position="105"/>
        <end position="240"/>
    </location>
</feature>
<evidence type="ECO:0000256" key="3">
    <source>
        <dbReference type="ARBA" id="ARBA00011245"/>
    </source>
</evidence>
<dbReference type="InterPro" id="IPR036188">
    <property type="entry name" value="FAD/NAD-bd_sf"/>
</dbReference>
<evidence type="ECO:0000313" key="5">
    <source>
        <dbReference type="EMBL" id="KAF5319570.1"/>
    </source>
</evidence>
<dbReference type="OrthoDB" id="269227at2759"/>
<dbReference type="SUPFAM" id="SSF51905">
    <property type="entry name" value="FAD/NAD(P)-binding domain"/>
    <property type="match status" value="1"/>
</dbReference>
<accession>A0A8H5F0P7</accession>
<proteinExistence type="inferred from homology"/>
<name>A0A8H5F0P7_9AGAR</name>
<comment type="subunit">
    <text evidence="3">Monomer.</text>
</comment>
<dbReference type="Gene3D" id="3.30.560.10">
    <property type="entry name" value="Glucose Oxidase, domain 3"/>
    <property type="match status" value="1"/>
</dbReference>
<dbReference type="InterPro" id="IPR012132">
    <property type="entry name" value="GMC_OxRdtase"/>
</dbReference>
<dbReference type="AlphaFoldDB" id="A0A8H5F0P7"/>
<dbReference type="EMBL" id="JAACJJ010000029">
    <property type="protein sequence ID" value="KAF5319570.1"/>
    <property type="molecule type" value="Genomic_DNA"/>
</dbReference>
<evidence type="ECO:0000313" key="6">
    <source>
        <dbReference type="Proteomes" id="UP000567179"/>
    </source>
</evidence>
<gene>
    <name evidence="5" type="ORF">D9619_008592</name>
</gene>
<keyword evidence="6" id="KW-1185">Reference proteome</keyword>
<dbReference type="GO" id="GO:0016614">
    <property type="term" value="F:oxidoreductase activity, acting on CH-OH group of donors"/>
    <property type="evidence" value="ECO:0007669"/>
    <property type="project" value="InterPro"/>
</dbReference>
<dbReference type="InterPro" id="IPR007867">
    <property type="entry name" value="GMC_OxRtase_C"/>
</dbReference>
<dbReference type="SUPFAM" id="SSF54373">
    <property type="entry name" value="FAD-linked reductases, C-terminal domain"/>
    <property type="match status" value="1"/>
</dbReference>
<evidence type="ECO:0000256" key="1">
    <source>
        <dbReference type="ARBA" id="ARBA00001974"/>
    </source>
</evidence>
<dbReference type="PANTHER" id="PTHR11552">
    <property type="entry name" value="GLUCOSE-METHANOL-CHOLINE GMC OXIDOREDUCTASE"/>
    <property type="match status" value="1"/>
</dbReference>
<dbReference type="Proteomes" id="UP000567179">
    <property type="component" value="Unassembled WGS sequence"/>
</dbReference>
<comment type="cofactor">
    <cofactor evidence="1">
        <name>FAD</name>
        <dbReference type="ChEBI" id="CHEBI:57692"/>
    </cofactor>
</comment>
<comment type="caution">
    <text evidence="5">The sequence shown here is derived from an EMBL/GenBank/DDBJ whole genome shotgun (WGS) entry which is preliminary data.</text>
</comment>